<dbReference type="GO" id="GO:0004674">
    <property type="term" value="F:protein serine/threonine kinase activity"/>
    <property type="evidence" value="ECO:0007669"/>
    <property type="project" value="TreeGrafter"/>
</dbReference>
<dbReference type="AlphaFoldDB" id="A0A8J8T4W9"/>
<dbReference type="Gene3D" id="1.10.510.10">
    <property type="entry name" value="Transferase(Phosphotransferase) domain 1"/>
    <property type="match status" value="1"/>
</dbReference>
<gene>
    <name evidence="3" type="ORF">FGO68_gene3422</name>
</gene>
<evidence type="ECO:0000259" key="2">
    <source>
        <dbReference type="PROSITE" id="PS50011"/>
    </source>
</evidence>
<dbReference type="Pfam" id="PF00069">
    <property type="entry name" value="Pkinase"/>
    <property type="match status" value="1"/>
</dbReference>
<dbReference type="EMBL" id="RRYP01006022">
    <property type="protein sequence ID" value="TNV81543.1"/>
    <property type="molecule type" value="Genomic_DNA"/>
</dbReference>
<dbReference type="InterPro" id="IPR053235">
    <property type="entry name" value="Ser_Thr_kinase"/>
</dbReference>
<dbReference type="InterPro" id="IPR003409">
    <property type="entry name" value="MORN"/>
</dbReference>
<keyword evidence="4" id="KW-1185">Reference proteome</keyword>
<dbReference type="OrthoDB" id="1668230at2759"/>
<accession>A0A8J8T4W9</accession>
<dbReference type="PROSITE" id="PS50011">
    <property type="entry name" value="PROTEIN_KINASE_DOM"/>
    <property type="match status" value="1"/>
</dbReference>
<dbReference type="PANTHER" id="PTHR24361">
    <property type="entry name" value="MITOGEN-ACTIVATED KINASE KINASE KINASE"/>
    <property type="match status" value="1"/>
</dbReference>
<reference evidence="3" key="1">
    <citation type="submission" date="2019-06" db="EMBL/GenBank/DDBJ databases">
        <authorList>
            <person name="Zheng W."/>
        </authorList>
    </citation>
    <scope>NUCLEOTIDE SEQUENCE</scope>
    <source>
        <strain evidence="3">QDHG01</strain>
    </source>
</reference>
<dbReference type="PANTHER" id="PTHR24361:SF613">
    <property type="entry name" value="NUCLEAR RECEPTOR-BINDING PROTEIN-RELATED"/>
    <property type="match status" value="1"/>
</dbReference>
<evidence type="ECO:0000256" key="1">
    <source>
        <dbReference type="ARBA" id="ARBA00022737"/>
    </source>
</evidence>
<dbReference type="SMART" id="SM00698">
    <property type="entry name" value="MORN"/>
    <property type="match status" value="3"/>
</dbReference>
<dbReference type="InterPro" id="IPR000719">
    <property type="entry name" value="Prot_kinase_dom"/>
</dbReference>
<dbReference type="SUPFAM" id="SSF56112">
    <property type="entry name" value="Protein kinase-like (PK-like)"/>
    <property type="match status" value="1"/>
</dbReference>
<protein>
    <recommendedName>
        <fullName evidence="2">Protein kinase domain-containing protein</fullName>
    </recommendedName>
</protein>
<keyword evidence="1" id="KW-0677">Repeat</keyword>
<dbReference type="InterPro" id="IPR011009">
    <property type="entry name" value="Kinase-like_dom_sf"/>
</dbReference>
<sequence>MVAPPSQVVNGFRKIKKLSEGATGESHLVEEMSTSTKYTMKIVSQTYIAPNQKKLTEYEFLKTSDHPFIIRYFKNFPLPSDFSERHCIILEHTNSTLRSYIGKPVTEKVALNWAAHVSLGLAEIHSRGLVHCDLRPETILITAEEAGGIAKVGDFGGNGVVMITNPEVYRYYAPERHNQAVQQESSDVWALGIVLHELLSGGRFPFNYDFQNGSLADYMTKIPNLPINQISQGLSGNFHSLLEKMLEKDPAKRPTINDLLQSTIISERIQLITEEQILGSEKCQRIKKQLLELKIKLFSNNQLGQISELYLKPYTPLQDQYPQAPQDIVPQQIPQLQVLIIEQQPVQMPIQQPELPASHLFTQEKLDLLIKTFNSPMNNITPLLNDKGQSKMTETVLKFGWKLSLAELNNHADMNKAIELNIFEGGYSRHFGIKLQQGVYYGQMADGKRHGIGMVYCTSTDNLYGNNQWLYECQWDKGAPCNKGRYIRTRDSWWSKWEGIIDQMYRLAEGTGSYQDNDGDLYVGEWKQGNFHGQGKYCYPGGSIYEGQWAEGAKSGQGRLTEPDGSYHEGEWKEDYEIGWHIYYTADGVYSKKVKKYGCIIF</sequence>
<evidence type="ECO:0000313" key="4">
    <source>
        <dbReference type="Proteomes" id="UP000785679"/>
    </source>
</evidence>
<feature type="domain" description="Protein kinase" evidence="2">
    <location>
        <begin position="12"/>
        <end position="265"/>
    </location>
</feature>
<dbReference type="Gene3D" id="3.30.200.20">
    <property type="entry name" value="Phosphorylase Kinase, domain 1"/>
    <property type="match status" value="1"/>
</dbReference>
<organism evidence="3 4">
    <name type="scientific">Halteria grandinella</name>
    <dbReference type="NCBI Taxonomy" id="5974"/>
    <lineage>
        <taxon>Eukaryota</taxon>
        <taxon>Sar</taxon>
        <taxon>Alveolata</taxon>
        <taxon>Ciliophora</taxon>
        <taxon>Intramacronucleata</taxon>
        <taxon>Spirotrichea</taxon>
        <taxon>Stichotrichia</taxon>
        <taxon>Sporadotrichida</taxon>
        <taxon>Halteriidae</taxon>
        <taxon>Halteria</taxon>
    </lineage>
</organism>
<dbReference type="Gene3D" id="2.20.110.10">
    <property type="entry name" value="Histone H3 K4-specific methyltransferase SET7/9 N-terminal domain"/>
    <property type="match status" value="1"/>
</dbReference>
<dbReference type="GO" id="GO:0005737">
    <property type="term" value="C:cytoplasm"/>
    <property type="evidence" value="ECO:0007669"/>
    <property type="project" value="TreeGrafter"/>
</dbReference>
<dbReference type="GO" id="GO:0005524">
    <property type="term" value="F:ATP binding"/>
    <property type="evidence" value="ECO:0007669"/>
    <property type="project" value="InterPro"/>
</dbReference>
<comment type="caution">
    <text evidence="3">The sequence shown here is derived from an EMBL/GenBank/DDBJ whole genome shotgun (WGS) entry which is preliminary data.</text>
</comment>
<name>A0A8J8T4W9_HALGN</name>
<dbReference type="Proteomes" id="UP000785679">
    <property type="component" value="Unassembled WGS sequence"/>
</dbReference>
<evidence type="ECO:0000313" key="3">
    <source>
        <dbReference type="EMBL" id="TNV81543.1"/>
    </source>
</evidence>
<dbReference type="SUPFAM" id="SSF82185">
    <property type="entry name" value="Histone H3 K4-specific methyltransferase SET7/9 N-terminal domain"/>
    <property type="match status" value="1"/>
</dbReference>
<proteinExistence type="predicted"/>
<dbReference type="Pfam" id="PF02493">
    <property type="entry name" value="MORN"/>
    <property type="match status" value="3"/>
</dbReference>